<protein>
    <submittedName>
        <fullName evidence="2">Related to general RNA polymerase II transcription factor TAF12</fullName>
    </submittedName>
</protein>
<feature type="compositionally biased region" description="Low complexity" evidence="1">
    <location>
        <begin position="900"/>
        <end position="914"/>
    </location>
</feature>
<feature type="compositionally biased region" description="Low complexity" evidence="1">
    <location>
        <begin position="1334"/>
        <end position="1345"/>
    </location>
</feature>
<feature type="compositionally biased region" description="Polar residues" evidence="1">
    <location>
        <begin position="1533"/>
        <end position="1554"/>
    </location>
</feature>
<feature type="compositionally biased region" description="Polar residues" evidence="1">
    <location>
        <begin position="372"/>
        <end position="400"/>
    </location>
</feature>
<feature type="compositionally biased region" description="Low complexity" evidence="1">
    <location>
        <begin position="873"/>
        <end position="889"/>
    </location>
</feature>
<feature type="compositionally biased region" description="Low complexity" evidence="1">
    <location>
        <begin position="648"/>
        <end position="662"/>
    </location>
</feature>
<feature type="compositionally biased region" description="Low complexity" evidence="1">
    <location>
        <begin position="1237"/>
        <end position="1249"/>
    </location>
</feature>
<feature type="compositionally biased region" description="Polar residues" evidence="1">
    <location>
        <begin position="159"/>
        <end position="172"/>
    </location>
</feature>
<reference evidence="2" key="1">
    <citation type="submission" date="2018-03" db="EMBL/GenBank/DDBJ databases">
        <authorList>
            <person name="Guldener U."/>
        </authorList>
    </citation>
    <scope>NUCLEOTIDE SEQUENCE</scope>
</reference>
<feature type="region of interest" description="Disordered" evidence="1">
    <location>
        <begin position="56"/>
        <end position="87"/>
    </location>
</feature>
<dbReference type="EMBL" id="ONZP01000316">
    <property type="protein sequence ID" value="SPJ80408.1"/>
    <property type="molecule type" value="Genomic_DNA"/>
</dbReference>
<feature type="region of interest" description="Disordered" evidence="1">
    <location>
        <begin position="1440"/>
        <end position="1581"/>
    </location>
</feature>
<proteinExistence type="predicted"/>
<feature type="compositionally biased region" description="Polar residues" evidence="1">
    <location>
        <begin position="636"/>
        <end position="646"/>
    </location>
</feature>
<feature type="compositionally biased region" description="Polar residues" evidence="1">
    <location>
        <begin position="1440"/>
        <end position="1457"/>
    </location>
</feature>
<feature type="compositionally biased region" description="Polar residues" evidence="1">
    <location>
        <begin position="1041"/>
        <end position="1057"/>
    </location>
</feature>
<feature type="compositionally biased region" description="Pro residues" evidence="1">
    <location>
        <begin position="962"/>
        <end position="982"/>
    </location>
</feature>
<feature type="compositionally biased region" description="Low complexity" evidence="1">
    <location>
        <begin position="1213"/>
        <end position="1228"/>
    </location>
</feature>
<comment type="caution">
    <text evidence="2">The sequence shown here is derived from an EMBL/GenBank/DDBJ whole genome shotgun (WGS) entry which is preliminary data.</text>
</comment>
<feature type="compositionally biased region" description="Polar residues" evidence="1">
    <location>
        <begin position="460"/>
        <end position="491"/>
    </location>
</feature>
<feature type="compositionally biased region" description="Polar residues" evidence="1">
    <location>
        <begin position="721"/>
        <end position="763"/>
    </location>
</feature>
<feature type="compositionally biased region" description="Low complexity" evidence="1">
    <location>
        <begin position="1071"/>
        <end position="1095"/>
    </location>
</feature>
<feature type="compositionally biased region" description="Polar residues" evidence="1">
    <location>
        <begin position="1006"/>
        <end position="1028"/>
    </location>
</feature>
<feature type="compositionally biased region" description="Basic and acidic residues" evidence="1">
    <location>
        <begin position="253"/>
        <end position="264"/>
    </location>
</feature>
<keyword evidence="3" id="KW-1185">Reference proteome</keyword>
<accession>A0AAE8SKA5</accession>
<feature type="compositionally biased region" description="Polar residues" evidence="1">
    <location>
        <begin position="862"/>
        <end position="872"/>
    </location>
</feature>
<evidence type="ECO:0000313" key="3">
    <source>
        <dbReference type="Proteomes" id="UP001187734"/>
    </source>
</evidence>
<feature type="compositionally biased region" description="Polar residues" evidence="1">
    <location>
        <begin position="785"/>
        <end position="797"/>
    </location>
</feature>
<evidence type="ECO:0000256" key="1">
    <source>
        <dbReference type="SAM" id="MobiDB-lite"/>
    </source>
</evidence>
<sequence>MSGLPEGWDADYDGRRWFYKYKPTGHIQYHFPKEGDEFPDFVDTFSPIPDLAPEERLASQHQVRRHKSTTATPAKLSPKKDDGGYGMSATARPVSMTWDGAFEEEEPAVFQPENFMYLGPGTYNDVSPLAEEEEEAARRLVAGGIEGRVDLSPSKGVSPLNSERTTPAQGTTHAGPINGEPVVVPSTVIEEIYEMPGIEPPPVHDPVGFIAEMPTYDTAQAHIETHPPPIEMADNTILAPIETAVPMMAELPERTSPADKKKNEPQLAPGSLRNYGAQMQPLRITKPVEDSSGFQTYKPEGPAEIPPNPTPLRRATFQPGEPLANLSPIRPPDRGHAGTPNVLSPPQVPPKRPLDEHEPSQPQLPPKHHYDQPSQSNSPPGIISNESSVQGQQLGLSNMPSVLKPARGKAPGQQPAPAPARPPQGHGYVPPAQGKHPPSMTPAPQAQEQRLEEPRMGVQRVNTVPDSLPSQMPQSAIQTGHQRLPLSTMNLQHLPKRPVSVMPDMMGGQPQGQMQSGYNSNVNLPYRGPVENLPPKGLPRSVTAGPTTPFPPYPVDNLPYPDDEPIYRREDPPYPEEPFVQKPMPPRQSSIDTSFPPTNNRRHSSYSSAIVSPDSRHGSISFPLQTPSPMEHSRRASSASATNPNYTPSPISHSSPSVSSFSPTPPSAPANQHQQGSYFTMQDVEGQSNNIAARDVLRKQSFSRGADARRSSVGTDPASVQRGSPLSQQISQGHNTPAQVLPRQQQPRQISQDNAVPQNQPPVASTPPPQGQQGLGRIEEYEEATSANLSRSSTTSIPPEMRRGSMVSSAQPSPAGSRRASWQAESPKITSPSQSQMQQSQIPHTYAGQTTPHGQAPDVPVSVQNAKQLQRKPSQGHVPQPQPQSQQIPARDPRIPPGMPVQQGPGPGQLNQGQMVPTQAQGQAPHPGQTAQSQNVPPGPAPQGFAPKPVPTRLQKRSSYGPPSPAAQNPPPNQFPQGPLPPQMRQSPMAQQGPAPGQVPPLGHPQTLQTHPGQTPNGRVQPQVQIPQDGQGWQPIPQPMMPQNSRPVSMQPQSQSAGAKEGKDSKKWLKWLKGGSKSVSHSPTIPAISSPISPAVGRPSWGGGEYSQQAVWQPGQPPAGTMQAGFQGNMAPRPLQILPQPMQVPQPGQALSPSVQTPSQYSQIGFQSGQPLPQTNRLPPQPSQMSLQSGQAPSQTGQLPHINQLPPQAGRMPPQAIQQPPQGQVPPQTGFLPQKRQPPSQQAQLPPQQESRPPQANHMAPRAGQVPPSGPLSVTQHQPQSHPATAHSVAGPSAMKPANLPSHVSEPSMAPPARVESSNVPRQEPIGQPSPTEPQQLQQGPAPQLRAHTPQPPQPPQTFASNTLQPLPNIPRSASPPQPAVSPGLPDIAASSISHVSSCRRDSFSDAGSITTIEVAQAQPQPVLKPSIVQVHRRSTDLQNMSQKGLLYNGSQSSSDVTPRISAENARAKMEPTLSTSKFQQQQPIRPEQTSQFSAPANSATTASLSSGSNAAPNFVRPNIPNQHENKELSPAVSAQQNNDDVKATSSVQSTKTAPVQDKWAKKPVVDYSGGDWGDDDDWDY</sequence>
<feature type="compositionally biased region" description="Low complexity" evidence="1">
    <location>
        <begin position="986"/>
        <end position="996"/>
    </location>
</feature>
<feature type="compositionally biased region" description="Polar residues" evidence="1">
    <location>
        <begin position="587"/>
        <end position="610"/>
    </location>
</feature>
<evidence type="ECO:0000313" key="2">
    <source>
        <dbReference type="EMBL" id="SPJ80408.1"/>
    </source>
</evidence>
<dbReference type="Proteomes" id="UP001187734">
    <property type="component" value="Unassembled WGS sequence"/>
</dbReference>
<feature type="region of interest" description="Disordered" evidence="1">
    <location>
        <begin position="253"/>
        <end position="1388"/>
    </location>
</feature>
<feature type="compositionally biased region" description="Polar residues" evidence="1">
    <location>
        <begin position="670"/>
        <end position="691"/>
    </location>
</feature>
<feature type="compositionally biased region" description="Polar residues" evidence="1">
    <location>
        <begin position="1473"/>
        <end position="1512"/>
    </location>
</feature>
<gene>
    <name evidence="2" type="ORF">FTOL_08800</name>
</gene>
<organism evidence="2 3">
    <name type="scientific">Fusarium torulosum</name>
    <dbReference type="NCBI Taxonomy" id="33205"/>
    <lineage>
        <taxon>Eukaryota</taxon>
        <taxon>Fungi</taxon>
        <taxon>Dikarya</taxon>
        <taxon>Ascomycota</taxon>
        <taxon>Pezizomycotina</taxon>
        <taxon>Sordariomycetes</taxon>
        <taxon>Hypocreomycetidae</taxon>
        <taxon>Hypocreales</taxon>
        <taxon>Nectriaceae</taxon>
        <taxon>Fusarium</taxon>
    </lineage>
</organism>
<feature type="compositionally biased region" description="Polar residues" evidence="1">
    <location>
        <begin position="1149"/>
        <end position="1198"/>
    </location>
</feature>
<name>A0AAE8SKA5_9HYPO</name>
<feature type="compositionally biased region" description="Polar residues" evidence="1">
    <location>
        <begin position="1272"/>
        <end position="1283"/>
    </location>
</feature>
<feature type="region of interest" description="Disordered" evidence="1">
    <location>
        <begin position="150"/>
        <end position="181"/>
    </location>
</feature>
<feature type="compositionally biased region" description="Low complexity" evidence="1">
    <location>
        <begin position="502"/>
        <end position="517"/>
    </location>
</feature>
<feature type="compositionally biased region" description="Low complexity" evidence="1">
    <location>
        <begin position="831"/>
        <end position="841"/>
    </location>
</feature>